<sequence length="106" mass="11158">MAIVEVTVIPLGTGTTGLSSYVAGCLQVLEQATDIKYQLTPMGTVMEGELPRLLELVSQMHEQPFLAGAARVSTTIRIDDRRDKPGTMQGKVASVTGKLAAPGGTD</sequence>
<evidence type="ECO:0000256" key="2">
    <source>
        <dbReference type="SAM" id="MobiDB-lite"/>
    </source>
</evidence>
<dbReference type="InterPro" id="IPR002767">
    <property type="entry name" value="Thiamine_BP"/>
</dbReference>
<dbReference type="eggNOG" id="COG0011">
    <property type="taxonomic scope" value="Bacteria"/>
</dbReference>
<dbReference type="PANTHER" id="PTHR33777:SF1">
    <property type="entry name" value="UPF0045 PROTEIN ECM15"/>
    <property type="match status" value="1"/>
</dbReference>
<dbReference type="AlphaFoldDB" id="K8EH01"/>
<dbReference type="STRING" id="1121428.DESHY_160020"/>
<dbReference type="Pfam" id="PF01910">
    <property type="entry name" value="Thiamine_BP"/>
    <property type="match status" value="1"/>
</dbReference>
<proteinExistence type="inferred from homology"/>
<feature type="region of interest" description="Disordered" evidence="2">
    <location>
        <begin position="81"/>
        <end position="106"/>
    </location>
</feature>
<dbReference type="GO" id="GO:0005829">
    <property type="term" value="C:cytosol"/>
    <property type="evidence" value="ECO:0007669"/>
    <property type="project" value="TreeGrafter"/>
</dbReference>
<dbReference type="SUPFAM" id="SSF89957">
    <property type="entry name" value="MTH1187/YkoF-like"/>
    <property type="match status" value="1"/>
</dbReference>
<evidence type="ECO:0000256" key="1">
    <source>
        <dbReference type="ARBA" id="ARBA00010272"/>
    </source>
</evidence>
<dbReference type="EMBL" id="CAOS01000008">
    <property type="protein sequence ID" value="CCO07896.1"/>
    <property type="molecule type" value="Genomic_DNA"/>
</dbReference>
<organism evidence="4 5">
    <name type="scientific">Desulforamulus hydrothermalis Lam5 = DSM 18033</name>
    <dbReference type="NCBI Taxonomy" id="1121428"/>
    <lineage>
        <taxon>Bacteria</taxon>
        <taxon>Bacillati</taxon>
        <taxon>Bacillota</taxon>
        <taxon>Clostridia</taxon>
        <taxon>Eubacteriales</taxon>
        <taxon>Peptococcaceae</taxon>
        <taxon>Desulforamulus</taxon>
    </lineage>
</organism>
<keyword evidence="5" id="KW-1185">Reference proteome</keyword>
<comment type="caution">
    <text evidence="4">The sequence shown here is derived from an EMBL/GenBank/DDBJ whole genome shotgun (WGS) entry which is preliminary data.</text>
</comment>
<gene>
    <name evidence="4" type="ORF">DESHY_160020</name>
</gene>
<accession>K8EH01</accession>
<evidence type="ECO:0000313" key="4">
    <source>
        <dbReference type="EMBL" id="CCO07896.1"/>
    </source>
</evidence>
<protein>
    <recommendedName>
        <fullName evidence="3">Thiamine-binding protein domain-containing protein</fullName>
    </recommendedName>
</protein>
<dbReference type="InterPro" id="IPR029756">
    <property type="entry name" value="MTH1187/YkoF-like"/>
</dbReference>
<dbReference type="Proteomes" id="UP000009315">
    <property type="component" value="Unassembled WGS sequence"/>
</dbReference>
<dbReference type="OrthoDB" id="5886358at2"/>
<dbReference type="NCBIfam" id="TIGR00106">
    <property type="entry name" value="MTH1187 family thiamine-binding protein"/>
    <property type="match status" value="1"/>
</dbReference>
<dbReference type="RefSeq" id="WP_008411004.1">
    <property type="nucleotide sequence ID" value="NZ_CAOS01000008.1"/>
</dbReference>
<reference evidence="4 5" key="1">
    <citation type="journal article" date="2013" name="Genome Announc.">
        <title>Genome Sequence of the Sulfate-Reducing Bacterium Desulfotomaculum hydrothermale Lam5(T).</title>
        <authorList>
            <person name="Amin O."/>
            <person name="Fardeau M.L."/>
            <person name="Valette O."/>
            <person name="Hirschler-Rea A."/>
            <person name="Barbe V."/>
            <person name="Medigue C."/>
            <person name="Vacherie B."/>
            <person name="Ollivier B."/>
            <person name="Bertin P.N."/>
            <person name="Dolla A."/>
        </authorList>
    </citation>
    <scope>NUCLEOTIDE SEQUENCE [LARGE SCALE GENOMIC DNA]</scope>
    <source>
        <strain evidence="5">Lam5 / DSM 18033</strain>
    </source>
</reference>
<dbReference type="InterPro" id="IPR051614">
    <property type="entry name" value="UPF0045_domain"/>
</dbReference>
<comment type="similarity">
    <text evidence="1">Belongs to the UPF0045 family.</text>
</comment>
<feature type="domain" description="Thiamine-binding protein" evidence="3">
    <location>
        <begin position="4"/>
        <end position="95"/>
    </location>
</feature>
<evidence type="ECO:0000259" key="3">
    <source>
        <dbReference type="Pfam" id="PF01910"/>
    </source>
</evidence>
<evidence type="ECO:0000313" key="5">
    <source>
        <dbReference type="Proteomes" id="UP000009315"/>
    </source>
</evidence>
<name>K8EH01_9FIRM</name>
<dbReference type="Gene3D" id="3.30.70.930">
    <property type="match status" value="1"/>
</dbReference>
<dbReference type="PANTHER" id="PTHR33777">
    <property type="entry name" value="UPF0045 PROTEIN ECM15"/>
    <property type="match status" value="1"/>
</dbReference>